<gene>
    <name evidence="1" type="ORF">Pmi06nite_61710</name>
</gene>
<evidence type="ECO:0000313" key="2">
    <source>
        <dbReference type="Proteomes" id="UP000650628"/>
    </source>
</evidence>
<sequence>MKVPTVPRGVDALRALLHGQAEAEKPAAAAQGVDALRAMLDGATQIRTATKVVPAPVAPVPLVLFQAPKLT</sequence>
<name>A0A8J3TYD8_9ACTN</name>
<keyword evidence="2" id="KW-1185">Reference proteome</keyword>
<proteinExistence type="predicted"/>
<comment type="caution">
    <text evidence="1">The sequence shown here is derived from an EMBL/GenBank/DDBJ whole genome shotgun (WGS) entry which is preliminary data.</text>
</comment>
<reference evidence="1 2" key="1">
    <citation type="submission" date="2021-01" db="EMBL/GenBank/DDBJ databases">
        <title>Whole genome shotgun sequence of Planotetraspora mira NBRC 15435.</title>
        <authorList>
            <person name="Komaki H."/>
            <person name="Tamura T."/>
        </authorList>
    </citation>
    <scope>NUCLEOTIDE SEQUENCE [LARGE SCALE GENOMIC DNA]</scope>
    <source>
        <strain evidence="1 2">NBRC 15435</strain>
    </source>
</reference>
<dbReference type="EMBL" id="BOOO01000036">
    <property type="protein sequence ID" value="GII32729.1"/>
    <property type="molecule type" value="Genomic_DNA"/>
</dbReference>
<dbReference type="AlphaFoldDB" id="A0A8J3TYD8"/>
<organism evidence="1 2">
    <name type="scientific">Planotetraspora mira</name>
    <dbReference type="NCBI Taxonomy" id="58121"/>
    <lineage>
        <taxon>Bacteria</taxon>
        <taxon>Bacillati</taxon>
        <taxon>Actinomycetota</taxon>
        <taxon>Actinomycetes</taxon>
        <taxon>Streptosporangiales</taxon>
        <taxon>Streptosporangiaceae</taxon>
        <taxon>Planotetraspora</taxon>
    </lineage>
</organism>
<evidence type="ECO:0000313" key="1">
    <source>
        <dbReference type="EMBL" id="GII32729.1"/>
    </source>
</evidence>
<protein>
    <submittedName>
        <fullName evidence="1">Uncharacterized protein</fullName>
    </submittedName>
</protein>
<accession>A0A8J3TYD8</accession>
<dbReference type="Proteomes" id="UP000650628">
    <property type="component" value="Unassembled WGS sequence"/>
</dbReference>